<reference evidence="1" key="1">
    <citation type="submission" date="2020-08" db="EMBL/GenBank/DDBJ databases">
        <title>Multicomponent nature underlies the extraordinary mechanical properties of spider dragline silk.</title>
        <authorList>
            <person name="Kono N."/>
            <person name="Nakamura H."/>
            <person name="Mori M."/>
            <person name="Yoshida Y."/>
            <person name="Ohtoshi R."/>
            <person name="Malay A.D."/>
            <person name="Moran D.A.P."/>
            <person name="Tomita M."/>
            <person name="Numata K."/>
            <person name="Arakawa K."/>
        </authorList>
    </citation>
    <scope>NUCLEOTIDE SEQUENCE</scope>
</reference>
<protein>
    <submittedName>
        <fullName evidence="1">Uncharacterized protein</fullName>
    </submittedName>
</protein>
<sequence length="72" mass="8275">MKECYKNNPALRSIRGVTVESCNSPVLDRSFINNVKRGTRCFANRKCDSVGIILVIRERENAPFLIESCRER</sequence>
<evidence type="ECO:0000313" key="1">
    <source>
        <dbReference type="EMBL" id="GFY75234.1"/>
    </source>
</evidence>
<gene>
    <name evidence="1" type="ORF">TNIN_61021</name>
</gene>
<keyword evidence="2" id="KW-1185">Reference proteome</keyword>
<evidence type="ECO:0000313" key="2">
    <source>
        <dbReference type="Proteomes" id="UP000886998"/>
    </source>
</evidence>
<dbReference type="AlphaFoldDB" id="A0A8X6YP83"/>
<organism evidence="1 2">
    <name type="scientific">Trichonephila inaurata madagascariensis</name>
    <dbReference type="NCBI Taxonomy" id="2747483"/>
    <lineage>
        <taxon>Eukaryota</taxon>
        <taxon>Metazoa</taxon>
        <taxon>Ecdysozoa</taxon>
        <taxon>Arthropoda</taxon>
        <taxon>Chelicerata</taxon>
        <taxon>Arachnida</taxon>
        <taxon>Araneae</taxon>
        <taxon>Araneomorphae</taxon>
        <taxon>Entelegynae</taxon>
        <taxon>Araneoidea</taxon>
        <taxon>Nephilidae</taxon>
        <taxon>Trichonephila</taxon>
        <taxon>Trichonephila inaurata</taxon>
    </lineage>
</organism>
<dbReference type="Proteomes" id="UP000886998">
    <property type="component" value="Unassembled WGS sequence"/>
</dbReference>
<dbReference type="EMBL" id="BMAV01021230">
    <property type="protein sequence ID" value="GFY75234.1"/>
    <property type="molecule type" value="Genomic_DNA"/>
</dbReference>
<proteinExistence type="predicted"/>
<name>A0A8X6YP83_9ARAC</name>
<comment type="caution">
    <text evidence="1">The sequence shown here is derived from an EMBL/GenBank/DDBJ whole genome shotgun (WGS) entry which is preliminary data.</text>
</comment>
<accession>A0A8X6YP83</accession>